<dbReference type="EMBL" id="KE525267">
    <property type="protein sequence ID" value="KFB44022.1"/>
    <property type="molecule type" value="Genomic_DNA"/>
</dbReference>
<reference evidence="1 3" key="1">
    <citation type="journal article" date="2014" name="BMC Genomics">
        <title>Genome sequence of Anopheles sinensis provides insight into genetics basis of mosquito competence for malaria parasites.</title>
        <authorList>
            <person name="Zhou D."/>
            <person name="Zhang D."/>
            <person name="Ding G."/>
            <person name="Shi L."/>
            <person name="Hou Q."/>
            <person name="Ye Y."/>
            <person name="Xu Y."/>
            <person name="Zhou H."/>
            <person name="Xiong C."/>
            <person name="Li S."/>
            <person name="Yu J."/>
            <person name="Hong S."/>
            <person name="Yu X."/>
            <person name="Zou P."/>
            <person name="Chen C."/>
            <person name="Chang X."/>
            <person name="Wang W."/>
            <person name="Lv Y."/>
            <person name="Sun Y."/>
            <person name="Ma L."/>
            <person name="Shen B."/>
            <person name="Zhu C."/>
        </authorList>
    </citation>
    <scope>NUCLEOTIDE SEQUENCE [LARGE SCALE GENOMIC DNA]</scope>
</reference>
<dbReference type="EMBL" id="ATLV01019269">
    <property type="status" value="NOT_ANNOTATED_CDS"/>
    <property type="molecule type" value="Genomic_DNA"/>
</dbReference>
<proteinExistence type="predicted"/>
<evidence type="ECO:0000313" key="1">
    <source>
        <dbReference type="EMBL" id="KFB44022.1"/>
    </source>
</evidence>
<keyword evidence="3" id="KW-1185">Reference proteome</keyword>
<dbReference type="AlphaFoldDB" id="A0A084W1C8"/>
<accession>A0A084W1C8</accession>
<dbReference type="Proteomes" id="UP000030765">
    <property type="component" value="Unassembled WGS sequence"/>
</dbReference>
<name>A0A084W1C8_ANOSI</name>
<protein>
    <submittedName>
        <fullName evidence="1 2">Tex-like protein</fullName>
    </submittedName>
</protein>
<dbReference type="EnsemblMetazoa" id="ASIC011884-RA">
    <property type="protein sequence ID" value="ASIC011884-PA"/>
    <property type="gene ID" value="ASIC011884"/>
</dbReference>
<evidence type="ECO:0000313" key="2">
    <source>
        <dbReference type="EnsemblMetazoa" id="ASIC011884-PA"/>
    </source>
</evidence>
<dbReference type="VEuPathDB" id="VectorBase:ASIC011884"/>
<organism evidence="1">
    <name type="scientific">Anopheles sinensis</name>
    <name type="common">Mosquito</name>
    <dbReference type="NCBI Taxonomy" id="74873"/>
    <lineage>
        <taxon>Eukaryota</taxon>
        <taxon>Metazoa</taxon>
        <taxon>Ecdysozoa</taxon>
        <taxon>Arthropoda</taxon>
        <taxon>Hexapoda</taxon>
        <taxon>Insecta</taxon>
        <taxon>Pterygota</taxon>
        <taxon>Neoptera</taxon>
        <taxon>Endopterygota</taxon>
        <taxon>Diptera</taxon>
        <taxon>Nematocera</taxon>
        <taxon>Culicoidea</taxon>
        <taxon>Culicidae</taxon>
        <taxon>Anophelinae</taxon>
        <taxon>Anopheles</taxon>
    </lineage>
</organism>
<reference evidence="2" key="2">
    <citation type="submission" date="2020-05" db="UniProtKB">
        <authorList>
            <consortium name="EnsemblMetazoa"/>
        </authorList>
    </citation>
    <scope>IDENTIFICATION</scope>
</reference>
<sequence length="90" mass="9580">MQPSAGHACISAEGHKHAAVRCHLGFQYPDGFLPLIRHFGSIESEEFHRLGAVHLTSKCSSLIQHPSCALAVDAKVKLIDIATSGTNACS</sequence>
<evidence type="ECO:0000313" key="3">
    <source>
        <dbReference type="Proteomes" id="UP000030765"/>
    </source>
</evidence>
<gene>
    <name evidence="1" type="ORF">ZHAS_00011884</name>
</gene>